<protein>
    <recommendedName>
        <fullName evidence="1">ATP-dependent DNA helicase</fullName>
        <ecNumber evidence="1">5.6.2.3</ecNumber>
    </recommendedName>
</protein>
<evidence type="ECO:0000259" key="2">
    <source>
        <dbReference type="Pfam" id="PF05970"/>
    </source>
</evidence>
<dbReference type="InterPro" id="IPR049163">
    <property type="entry name" value="Pif1-like_2B_dom"/>
</dbReference>
<dbReference type="CDD" id="cd18809">
    <property type="entry name" value="SF1_C_RecD"/>
    <property type="match status" value="1"/>
</dbReference>
<keyword evidence="1" id="KW-0347">Helicase</keyword>
<comment type="cofactor">
    <cofactor evidence="1">
        <name>Mg(2+)</name>
        <dbReference type="ChEBI" id="CHEBI:18420"/>
    </cofactor>
</comment>
<dbReference type="Pfam" id="PF05970">
    <property type="entry name" value="PIF1"/>
    <property type="match status" value="1"/>
</dbReference>
<dbReference type="KEGG" id="foc:113215565"/>
<evidence type="ECO:0000259" key="3">
    <source>
        <dbReference type="Pfam" id="PF21530"/>
    </source>
</evidence>
<feature type="domain" description="DNA helicase Pif1-like 2B" evidence="3">
    <location>
        <begin position="285"/>
        <end position="320"/>
    </location>
</feature>
<evidence type="ECO:0000313" key="4">
    <source>
        <dbReference type="Proteomes" id="UP000504606"/>
    </source>
</evidence>
<dbReference type="EC" id="5.6.2.3" evidence="1"/>
<dbReference type="AlphaFoldDB" id="A0A6J1TE18"/>
<sequence length="439" mass="48391">MFLDAPGGYGKSTLLQVVAADARSKGDIVLCVASSGIAALNLDGGTTAHSMFKLPLDLGDGTGYWNLRNTQQRADLIREAKLIIFDEISMAHKFLIEILDRSLQDLMGTNEVLGGKVCLFAGDFRQIPPVVPSAKTPSDVVFASLKCSHLWPHFRQFRLTVPQRTRSDDEYSSFLLSVGNDTLPQHVFGEGDNTDKVIALHGIRSVEKLDELIASVYPPDILRDPDASSTRAILCAHNVNVREINSAVMAKLPGGVQQLVSVDTIDKEMEGVDIDIDTLHLAEGKGVPNHILDLKIGAVCMIMRNLNMSERLVNGTKVIVEGISPRLVTVRKPGTQELIAIPRILFRFPVLEGSPLQMCRRQFPLQVCYGMTVHKSQGQTIFKVGLDLRSDCFTHGQLYVALSRTRRSDDVTVLGAPDRCVDNITYVRNIVYQELLDNT</sequence>
<dbReference type="GO" id="GO:0000723">
    <property type="term" value="P:telomere maintenance"/>
    <property type="evidence" value="ECO:0007669"/>
    <property type="project" value="InterPro"/>
</dbReference>
<dbReference type="SUPFAM" id="SSF52540">
    <property type="entry name" value="P-loop containing nucleoside triphosphate hydrolases"/>
    <property type="match status" value="2"/>
</dbReference>
<evidence type="ECO:0000313" key="5">
    <source>
        <dbReference type="RefSeq" id="XP_026290987.2"/>
    </source>
</evidence>
<reference evidence="5" key="1">
    <citation type="submission" date="2025-08" db="UniProtKB">
        <authorList>
            <consortium name="RefSeq"/>
        </authorList>
    </citation>
    <scope>IDENTIFICATION</scope>
    <source>
        <tissue evidence="5">Whole organism</tissue>
    </source>
</reference>
<dbReference type="RefSeq" id="XP_026290987.2">
    <property type="nucleotide sequence ID" value="XM_026435202.2"/>
</dbReference>
<name>A0A6J1TE18_FRAOC</name>
<keyword evidence="1" id="KW-0233">DNA recombination</keyword>
<dbReference type="GO" id="GO:0043139">
    <property type="term" value="F:5'-3' DNA helicase activity"/>
    <property type="evidence" value="ECO:0007669"/>
    <property type="project" value="UniProtKB-EC"/>
</dbReference>
<dbReference type="Pfam" id="PF21530">
    <property type="entry name" value="Pif1_2B_dom"/>
    <property type="match status" value="1"/>
</dbReference>
<dbReference type="Proteomes" id="UP000504606">
    <property type="component" value="Unplaced"/>
</dbReference>
<keyword evidence="1" id="KW-0547">Nucleotide-binding</keyword>
<dbReference type="InterPro" id="IPR010285">
    <property type="entry name" value="DNA_helicase_pif1-like_DEAD"/>
</dbReference>
<keyword evidence="1" id="KW-0067">ATP-binding</keyword>
<keyword evidence="4" id="KW-1185">Reference proteome</keyword>
<dbReference type="GO" id="GO:0016787">
    <property type="term" value="F:hydrolase activity"/>
    <property type="evidence" value="ECO:0007669"/>
    <property type="project" value="UniProtKB-KW"/>
</dbReference>
<evidence type="ECO:0000256" key="1">
    <source>
        <dbReference type="RuleBase" id="RU363044"/>
    </source>
</evidence>
<dbReference type="Gene3D" id="3.40.50.300">
    <property type="entry name" value="P-loop containing nucleotide triphosphate hydrolases"/>
    <property type="match status" value="2"/>
</dbReference>
<organism evidence="4 5">
    <name type="scientific">Frankliniella occidentalis</name>
    <name type="common">Western flower thrips</name>
    <name type="synonym">Euthrips occidentalis</name>
    <dbReference type="NCBI Taxonomy" id="133901"/>
    <lineage>
        <taxon>Eukaryota</taxon>
        <taxon>Metazoa</taxon>
        <taxon>Ecdysozoa</taxon>
        <taxon>Arthropoda</taxon>
        <taxon>Hexapoda</taxon>
        <taxon>Insecta</taxon>
        <taxon>Pterygota</taxon>
        <taxon>Neoptera</taxon>
        <taxon>Paraneoptera</taxon>
        <taxon>Thysanoptera</taxon>
        <taxon>Terebrantia</taxon>
        <taxon>Thripoidea</taxon>
        <taxon>Thripidae</taxon>
        <taxon>Frankliniella</taxon>
    </lineage>
</organism>
<keyword evidence="1" id="KW-0234">DNA repair</keyword>
<dbReference type="GO" id="GO:0006310">
    <property type="term" value="P:DNA recombination"/>
    <property type="evidence" value="ECO:0007669"/>
    <property type="project" value="UniProtKB-KW"/>
</dbReference>
<dbReference type="InterPro" id="IPR027417">
    <property type="entry name" value="P-loop_NTPase"/>
</dbReference>
<comment type="similarity">
    <text evidence="1">Belongs to the helicase family.</text>
</comment>
<feature type="domain" description="DNA helicase Pif1-like DEAD-box helicase" evidence="2">
    <location>
        <begin position="1"/>
        <end position="179"/>
    </location>
</feature>
<dbReference type="GO" id="GO:0006281">
    <property type="term" value="P:DNA repair"/>
    <property type="evidence" value="ECO:0007669"/>
    <property type="project" value="UniProtKB-KW"/>
</dbReference>
<dbReference type="PANTHER" id="PTHR10492">
    <property type="match status" value="1"/>
</dbReference>
<comment type="catalytic activity">
    <reaction evidence="1">
        <text>ATP + H2O = ADP + phosphate + H(+)</text>
        <dbReference type="Rhea" id="RHEA:13065"/>
        <dbReference type="ChEBI" id="CHEBI:15377"/>
        <dbReference type="ChEBI" id="CHEBI:15378"/>
        <dbReference type="ChEBI" id="CHEBI:30616"/>
        <dbReference type="ChEBI" id="CHEBI:43474"/>
        <dbReference type="ChEBI" id="CHEBI:456216"/>
        <dbReference type="EC" id="5.6.2.3"/>
    </reaction>
</comment>
<gene>
    <name evidence="5" type="primary">LOC113215565</name>
</gene>
<accession>A0A6J1TE18</accession>
<dbReference type="GO" id="GO:0005524">
    <property type="term" value="F:ATP binding"/>
    <property type="evidence" value="ECO:0007669"/>
    <property type="project" value="UniProtKB-KW"/>
</dbReference>
<keyword evidence="1" id="KW-0227">DNA damage</keyword>
<proteinExistence type="inferred from homology"/>
<keyword evidence="1" id="KW-0378">Hydrolase</keyword>
<dbReference type="OrthoDB" id="272985at2759"/>
<dbReference type="GeneID" id="113215565"/>
<dbReference type="PANTHER" id="PTHR10492:SF57">
    <property type="entry name" value="ATP-DEPENDENT DNA HELICASE"/>
    <property type="match status" value="1"/>
</dbReference>